<gene>
    <name evidence="2" type="ORF">ABFY20_13805</name>
</gene>
<name>A0AB39BE39_9MICO</name>
<accession>A0AB39BE39</accession>
<dbReference type="PANTHER" id="PTHR39515">
    <property type="entry name" value="CONSERVED PROTEIN"/>
    <property type="match status" value="1"/>
</dbReference>
<organism evidence="2">
    <name type="scientific">Herbiconiux sp. A18JL235</name>
    <dbReference type="NCBI Taxonomy" id="3152363"/>
    <lineage>
        <taxon>Bacteria</taxon>
        <taxon>Bacillati</taxon>
        <taxon>Actinomycetota</taxon>
        <taxon>Actinomycetes</taxon>
        <taxon>Micrococcales</taxon>
        <taxon>Microbacteriaceae</taxon>
        <taxon>Herbiconiux</taxon>
    </lineage>
</organism>
<dbReference type="InterPro" id="IPR036388">
    <property type="entry name" value="WH-like_DNA-bd_sf"/>
</dbReference>
<dbReference type="PROSITE" id="PS50995">
    <property type="entry name" value="HTH_MARR_2"/>
    <property type="match status" value="1"/>
</dbReference>
<evidence type="ECO:0000313" key="2">
    <source>
        <dbReference type="EMBL" id="XDI04400.1"/>
    </source>
</evidence>
<dbReference type="PANTHER" id="PTHR39515:SF2">
    <property type="entry name" value="HTH-TYPE TRANSCRIPTIONAL REGULATOR RV0880"/>
    <property type="match status" value="1"/>
</dbReference>
<feature type="domain" description="HTH marR-type" evidence="1">
    <location>
        <begin position="10"/>
        <end position="145"/>
    </location>
</feature>
<reference evidence="2" key="1">
    <citation type="submission" date="2024-05" db="EMBL/GenBank/DDBJ databases">
        <title>Herbiconiux sp. A18JL235.</title>
        <authorList>
            <person name="Zhang G."/>
        </authorList>
    </citation>
    <scope>NUCLEOTIDE SEQUENCE</scope>
    <source>
        <strain evidence="2">A18JL235</strain>
    </source>
</reference>
<sequence>MSAVLPAAPAHPFAAELRGATLRLARRLRLEKADDELSDGQTSVLAYLERRGAQSPAALSAFEHVSPPSMNRTLNALQEAGYVDRTPSSDDRRMVSVSLTDAGRAVVQETRRRRDAWLEQRLDELSADERHALTEAATIIRKLLEA</sequence>
<dbReference type="SMART" id="SM00347">
    <property type="entry name" value="HTH_MARR"/>
    <property type="match status" value="1"/>
</dbReference>
<dbReference type="GO" id="GO:0003700">
    <property type="term" value="F:DNA-binding transcription factor activity"/>
    <property type="evidence" value="ECO:0007669"/>
    <property type="project" value="InterPro"/>
</dbReference>
<evidence type="ECO:0000259" key="1">
    <source>
        <dbReference type="PROSITE" id="PS50995"/>
    </source>
</evidence>
<dbReference type="InterPro" id="IPR036390">
    <property type="entry name" value="WH_DNA-bd_sf"/>
</dbReference>
<dbReference type="InterPro" id="IPR052526">
    <property type="entry name" value="HTH-type_Bedaq_tolerance"/>
</dbReference>
<dbReference type="SUPFAM" id="SSF46785">
    <property type="entry name" value="Winged helix' DNA-binding domain"/>
    <property type="match status" value="1"/>
</dbReference>
<dbReference type="Pfam" id="PF01047">
    <property type="entry name" value="MarR"/>
    <property type="match status" value="1"/>
</dbReference>
<proteinExistence type="predicted"/>
<dbReference type="EMBL" id="CP162511">
    <property type="protein sequence ID" value="XDI04400.1"/>
    <property type="molecule type" value="Genomic_DNA"/>
</dbReference>
<dbReference type="PRINTS" id="PR00598">
    <property type="entry name" value="HTHMARR"/>
</dbReference>
<protein>
    <submittedName>
        <fullName evidence="2">MarR family transcriptional regulator</fullName>
    </submittedName>
</protein>
<dbReference type="InterPro" id="IPR000835">
    <property type="entry name" value="HTH_MarR-typ"/>
</dbReference>
<dbReference type="RefSeq" id="WP_368496800.1">
    <property type="nucleotide sequence ID" value="NZ_CP162511.1"/>
</dbReference>
<dbReference type="AlphaFoldDB" id="A0AB39BE39"/>
<dbReference type="Gene3D" id="1.10.10.10">
    <property type="entry name" value="Winged helix-like DNA-binding domain superfamily/Winged helix DNA-binding domain"/>
    <property type="match status" value="1"/>
</dbReference>